<dbReference type="PANTHER" id="PTHR33362">
    <property type="entry name" value="SIALIC ACID TRAP TRANSPORTER PERMEASE PROTEIN SIAT-RELATED"/>
    <property type="match status" value="1"/>
</dbReference>
<evidence type="ECO:0000256" key="3">
    <source>
        <dbReference type="ARBA" id="ARBA00022519"/>
    </source>
</evidence>
<dbReference type="EMBL" id="BMDC01000004">
    <property type="protein sequence ID" value="GGH65733.1"/>
    <property type="molecule type" value="Genomic_DNA"/>
</dbReference>
<keyword evidence="4 7" id="KW-0812">Transmembrane</keyword>
<feature type="transmembrane region" description="Helical" evidence="7">
    <location>
        <begin position="181"/>
        <end position="204"/>
    </location>
</feature>
<evidence type="ECO:0000256" key="1">
    <source>
        <dbReference type="ARBA" id="ARBA00004429"/>
    </source>
</evidence>
<comment type="caution">
    <text evidence="9">The sequence shown here is derived from an EMBL/GenBank/DDBJ whole genome shotgun (WGS) entry which is preliminary data.</text>
</comment>
<feature type="transmembrane region" description="Helical" evidence="7">
    <location>
        <begin position="339"/>
        <end position="359"/>
    </location>
</feature>
<feature type="transmembrane region" description="Helical" evidence="7">
    <location>
        <begin position="371"/>
        <end position="393"/>
    </location>
</feature>
<keyword evidence="3" id="KW-0997">Cell inner membrane</keyword>
<dbReference type="AlphaFoldDB" id="A0A917MV58"/>
<protein>
    <submittedName>
        <fullName evidence="9">C4-dicarboxylate ABC transporter substrate-binding protein</fullName>
    </submittedName>
</protein>
<evidence type="ECO:0000256" key="7">
    <source>
        <dbReference type="SAM" id="Phobius"/>
    </source>
</evidence>
<feature type="transmembrane region" description="Helical" evidence="7">
    <location>
        <begin position="304"/>
        <end position="327"/>
    </location>
</feature>
<proteinExistence type="predicted"/>
<dbReference type="GO" id="GO:0005886">
    <property type="term" value="C:plasma membrane"/>
    <property type="evidence" value="ECO:0007669"/>
    <property type="project" value="UniProtKB-SubCell"/>
</dbReference>
<gene>
    <name evidence="9" type="ORF">GCM10007359_19270</name>
</gene>
<comment type="subcellular location">
    <subcellularLocation>
        <location evidence="1">Cell inner membrane</location>
        <topology evidence="1">Multi-pass membrane protein</topology>
    </subcellularLocation>
</comment>
<dbReference type="PANTHER" id="PTHR33362:SF2">
    <property type="entry name" value="TRAP TRANSPORTER LARGE PERMEASE PROTEIN"/>
    <property type="match status" value="1"/>
</dbReference>
<feature type="transmembrane region" description="Helical" evidence="7">
    <location>
        <begin position="266"/>
        <end position="283"/>
    </location>
</feature>
<evidence type="ECO:0000256" key="6">
    <source>
        <dbReference type="ARBA" id="ARBA00023136"/>
    </source>
</evidence>
<reference evidence="9 10" key="1">
    <citation type="journal article" date="2014" name="Int. J. Syst. Evol. Microbiol.">
        <title>Complete genome sequence of Corynebacterium casei LMG S-19264T (=DSM 44701T), isolated from a smear-ripened cheese.</title>
        <authorList>
            <consortium name="US DOE Joint Genome Institute (JGI-PGF)"/>
            <person name="Walter F."/>
            <person name="Albersmeier A."/>
            <person name="Kalinowski J."/>
            <person name="Ruckert C."/>
        </authorList>
    </citation>
    <scope>NUCLEOTIDE SEQUENCE [LARGE SCALE GENOMIC DNA]</scope>
    <source>
        <strain evidence="9 10">CCM 8669</strain>
    </source>
</reference>
<sequence>MTMIGVWALIIYLVVIIGWCAVIKRSVGEAMILGFIAAILFAGKDILTVGWSSLYDALTDQIVYSTMIFVFMGFLLEKAGVMEKLINLLNSVLGGVKGGPAYVSTLASASLGSVVHNQAAISATVGAVTIPWMTRSNMDKGRAASLIAGNGGMGITFPFSASMFALVGSTTVSSILNVNDLIVPLIFGGLWCVLHRLIVTFIFVRQSRMEAESAENRMSFGPSFRQGWSTLSIFVGVGIPLLLTVGPLYRALSSWSGTDLSKEINIVLWIPVVLVLLGLLLGSKRLPRSPGGWKELILESVPRFTTVGITVLFGFAGANALATTGLSDQLTGLLSEMHLPLWLLAILVGVIVIAVAAPLSSTATMAAVGTVGVVTLVSAGVPAPTAAVATLIFSSCEAAVPPGGPPLYVACGIANVNPIQQFTRMMLYYALPLLAIGVLVILGVLPV</sequence>
<feature type="transmembrane region" description="Helical" evidence="7">
    <location>
        <begin position="57"/>
        <end position="76"/>
    </location>
</feature>
<accession>A0A917MV58</accession>
<evidence type="ECO:0000256" key="2">
    <source>
        <dbReference type="ARBA" id="ARBA00022475"/>
    </source>
</evidence>
<evidence type="ECO:0000256" key="4">
    <source>
        <dbReference type="ARBA" id="ARBA00022692"/>
    </source>
</evidence>
<name>A0A917MV58_9MICC</name>
<dbReference type="Pfam" id="PF06808">
    <property type="entry name" value="DctM"/>
    <property type="match status" value="1"/>
</dbReference>
<keyword evidence="5 7" id="KW-1133">Transmembrane helix</keyword>
<evidence type="ECO:0000313" key="9">
    <source>
        <dbReference type="EMBL" id="GGH65733.1"/>
    </source>
</evidence>
<dbReference type="Proteomes" id="UP000600171">
    <property type="component" value="Unassembled WGS sequence"/>
</dbReference>
<feature type="transmembrane region" description="Helical" evidence="7">
    <location>
        <begin position="143"/>
        <end position="169"/>
    </location>
</feature>
<dbReference type="InterPro" id="IPR010656">
    <property type="entry name" value="DctM"/>
</dbReference>
<feature type="domain" description="TRAP C4-dicarboxylate transport system permease DctM subunit" evidence="8">
    <location>
        <begin position="20"/>
        <end position="441"/>
    </location>
</feature>
<keyword evidence="2" id="KW-1003">Cell membrane</keyword>
<feature type="transmembrane region" description="Helical" evidence="7">
    <location>
        <begin position="30"/>
        <end position="51"/>
    </location>
</feature>
<feature type="transmembrane region" description="Helical" evidence="7">
    <location>
        <begin position="225"/>
        <end position="246"/>
    </location>
</feature>
<evidence type="ECO:0000313" key="10">
    <source>
        <dbReference type="Proteomes" id="UP000600171"/>
    </source>
</evidence>
<keyword evidence="10" id="KW-1185">Reference proteome</keyword>
<dbReference type="InterPro" id="IPR004681">
    <property type="entry name" value="TRAP_DctM"/>
</dbReference>
<evidence type="ECO:0000256" key="5">
    <source>
        <dbReference type="ARBA" id="ARBA00022989"/>
    </source>
</evidence>
<dbReference type="GO" id="GO:0022857">
    <property type="term" value="F:transmembrane transporter activity"/>
    <property type="evidence" value="ECO:0007669"/>
    <property type="project" value="TreeGrafter"/>
</dbReference>
<feature type="transmembrane region" description="Helical" evidence="7">
    <location>
        <begin position="426"/>
        <end position="445"/>
    </location>
</feature>
<keyword evidence="6 7" id="KW-0472">Membrane</keyword>
<feature type="transmembrane region" description="Helical" evidence="7">
    <location>
        <begin position="6"/>
        <end position="23"/>
    </location>
</feature>
<evidence type="ECO:0000259" key="8">
    <source>
        <dbReference type="Pfam" id="PF06808"/>
    </source>
</evidence>
<organism evidence="9 10">
    <name type="scientific">Rothia aerolata</name>
    <dbReference type="NCBI Taxonomy" id="1812262"/>
    <lineage>
        <taxon>Bacteria</taxon>
        <taxon>Bacillati</taxon>
        <taxon>Actinomycetota</taxon>
        <taxon>Actinomycetes</taxon>
        <taxon>Micrococcales</taxon>
        <taxon>Micrococcaceae</taxon>
        <taxon>Rothia</taxon>
    </lineage>
</organism>